<feature type="domain" description="Helix-turn-helix" evidence="2">
    <location>
        <begin position="19"/>
        <end position="78"/>
    </location>
</feature>
<protein>
    <recommendedName>
        <fullName evidence="2">Helix-turn-helix domain-containing protein</fullName>
    </recommendedName>
</protein>
<organism evidence="3 4">
    <name type="scientific">Dibothriocephalus latus</name>
    <name type="common">Fish tapeworm</name>
    <name type="synonym">Diphyllobothrium latum</name>
    <dbReference type="NCBI Taxonomy" id="60516"/>
    <lineage>
        <taxon>Eukaryota</taxon>
        <taxon>Metazoa</taxon>
        <taxon>Spiralia</taxon>
        <taxon>Lophotrochozoa</taxon>
        <taxon>Platyhelminthes</taxon>
        <taxon>Cestoda</taxon>
        <taxon>Eucestoda</taxon>
        <taxon>Diphyllobothriidea</taxon>
        <taxon>Diphyllobothriidae</taxon>
        <taxon>Dibothriocephalus</taxon>
    </lineage>
</organism>
<dbReference type="PANTHER" id="PTHR21301:SF11">
    <property type="entry name" value="GIY-YIG DOMAIN-CONTAINING PROTEIN"/>
    <property type="match status" value="1"/>
</dbReference>
<sequence>MEDGKIRTTVYRKATNTVRILHFRSNHPVGHKRSFVRNLFQRVQTHCSDDSGKKEEIKYLHALFEANGYPKSFIRKCLKKPHLEWSNGEGPMFWHAIPYVKNVSEATARILKPFEIGVAHKPESTIRQQTMRPKDQLPSTEQSRLCRGYLQKQSEEQHCQ</sequence>
<gene>
    <name evidence="3" type="ORF">DILT_LOCUS3923</name>
</gene>
<evidence type="ECO:0000313" key="3">
    <source>
        <dbReference type="EMBL" id="VDK86749.1"/>
    </source>
</evidence>
<reference evidence="3 4" key="1">
    <citation type="submission" date="2018-11" db="EMBL/GenBank/DDBJ databases">
        <authorList>
            <consortium name="Pathogen Informatics"/>
        </authorList>
    </citation>
    <scope>NUCLEOTIDE SEQUENCE [LARGE SCALE GENOMIC DNA]</scope>
</reference>
<evidence type="ECO:0000259" key="2">
    <source>
        <dbReference type="Pfam" id="PF26215"/>
    </source>
</evidence>
<dbReference type="InterPro" id="IPR058912">
    <property type="entry name" value="HTH_animal"/>
</dbReference>
<evidence type="ECO:0000313" key="4">
    <source>
        <dbReference type="Proteomes" id="UP000281553"/>
    </source>
</evidence>
<feature type="compositionally biased region" description="Polar residues" evidence="1">
    <location>
        <begin position="125"/>
        <end position="143"/>
    </location>
</feature>
<proteinExistence type="predicted"/>
<dbReference type="AlphaFoldDB" id="A0A3P6TTQ9"/>
<dbReference type="Proteomes" id="UP000281553">
    <property type="component" value="Unassembled WGS sequence"/>
</dbReference>
<name>A0A3P6TTQ9_DIBLA</name>
<dbReference type="EMBL" id="UYRU01044508">
    <property type="protein sequence ID" value="VDK86749.1"/>
    <property type="molecule type" value="Genomic_DNA"/>
</dbReference>
<dbReference type="PANTHER" id="PTHR21301">
    <property type="entry name" value="REVERSE TRANSCRIPTASE"/>
    <property type="match status" value="1"/>
</dbReference>
<accession>A0A3P6TTQ9</accession>
<dbReference type="OrthoDB" id="10047121at2759"/>
<feature type="region of interest" description="Disordered" evidence="1">
    <location>
        <begin position="122"/>
        <end position="143"/>
    </location>
</feature>
<dbReference type="Pfam" id="PF26215">
    <property type="entry name" value="HTH_animal"/>
    <property type="match status" value="1"/>
</dbReference>
<evidence type="ECO:0000256" key="1">
    <source>
        <dbReference type="SAM" id="MobiDB-lite"/>
    </source>
</evidence>
<keyword evidence="4" id="KW-1185">Reference proteome</keyword>